<name>A0ACC0CCL3_CATRO</name>
<keyword evidence="2" id="KW-1185">Reference proteome</keyword>
<dbReference type="Proteomes" id="UP001060085">
    <property type="component" value="Linkage Group LG01"/>
</dbReference>
<accession>A0ACC0CCL3</accession>
<gene>
    <name evidence="1" type="ORF">M9H77_03912</name>
</gene>
<organism evidence="1 2">
    <name type="scientific">Catharanthus roseus</name>
    <name type="common">Madagascar periwinkle</name>
    <name type="synonym">Vinca rosea</name>
    <dbReference type="NCBI Taxonomy" id="4058"/>
    <lineage>
        <taxon>Eukaryota</taxon>
        <taxon>Viridiplantae</taxon>
        <taxon>Streptophyta</taxon>
        <taxon>Embryophyta</taxon>
        <taxon>Tracheophyta</taxon>
        <taxon>Spermatophyta</taxon>
        <taxon>Magnoliopsida</taxon>
        <taxon>eudicotyledons</taxon>
        <taxon>Gunneridae</taxon>
        <taxon>Pentapetalae</taxon>
        <taxon>asterids</taxon>
        <taxon>lamiids</taxon>
        <taxon>Gentianales</taxon>
        <taxon>Apocynaceae</taxon>
        <taxon>Rauvolfioideae</taxon>
        <taxon>Vinceae</taxon>
        <taxon>Catharanthinae</taxon>
        <taxon>Catharanthus</taxon>
    </lineage>
</organism>
<comment type="caution">
    <text evidence="1">The sequence shown here is derived from an EMBL/GenBank/DDBJ whole genome shotgun (WGS) entry which is preliminary data.</text>
</comment>
<sequence>MGMNPRILVYVWLVHPDEEDGEYKWKRAKAKQKLRRRKMPAPKTITYRTQNPLITVGQGHSRRNWDITLPRTVELDLPRQVPITASLNVRNEELGVKTGLQSLLNSSSVRLLFNCVFGLIDLRKID</sequence>
<reference evidence="2" key="1">
    <citation type="journal article" date="2023" name="Nat. Plants">
        <title>Single-cell RNA sequencing provides a high-resolution roadmap for understanding the multicellular compartmentation of specialized metabolism.</title>
        <authorList>
            <person name="Sun S."/>
            <person name="Shen X."/>
            <person name="Li Y."/>
            <person name="Li Y."/>
            <person name="Wang S."/>
            <person name="Li R."/>
            <person name="Zhang H."/>
            <person name="Shen G."/>
            <person name="Guo B."/>
            <person name="Wei J."/>
            <person name="Xu J."/>
            <person name="St-Pierre B."/>
            <person name="Chen S."/>
            <person name="Sun C."/>
        </authorList>
    </citation>
    <scope>NUCLEOTIDE SEQUENCE [LARGE SCALE GENOMIC DNA]</scope>
</reference>
<evidence type="ECO:0000313" key="2">
    <source>
        <dbReference type="Proteomes" id="UP001060085"/>
    </source>
</evidence>
<protein>
    <submittedName>
        <fullName evidence="1">Uncharacterized protein</fullName>
    </submittedName>
</protein>
<proteinExistence type="predicted"/>
<evidence type="ECO:0000313" key="1">
    <source>
        <dbReference type="EMBL" id="KAI5682684.1"/>
    </source>
</evidence>
<dbReference type="EMBL" id="CM044701">
    <property type="protein sequence ID" value="KAI5682684.1"/>
    <property type="molecule type" value="Genomic_DNA"/>
</dbReference>